<dbReference type="GO" id="GO:0008239">
    <property type="term" value="F:dipeptidyl-peptidase activity"/>
    <property type="evidence" value="ECO:0007669"/>
    <property type="project" value="TreeGrafter"/>
</dbReference>
<evidence type="ECO:0000256" key="15">
    <source>
        <dbReference type="ARBA" id="ARBA00073691"/>
    </source>
</evidence>
<dbReference type="Proteomes" id="UP000663851">
    <property type="component" value="Unassembled WGS sequence"/>
</dbReference>
<evidence type="ECO:0000256" key="11">
    <source>
        <dbReference type="ARBA" id="ARBA00023228"/>
    </source>
</evidence>
<evidence type="ECO:0000256" key="8">
    <source>
        <dbReference type="ARBA" id="ARBA00023145"/>
    </source>
</evidence>
<dbReference type="Proteomes" id="UP000663873">
    <property type="component" value="Unassembled WGS sequence"/>
</dbReference>
<dbReference type="Proteomes" id="UP000663862">
    <property type="component" value="Unassembled WGS sequence"/>
</dbReference>
<reference evidence="21" key="1">
    <citation type="submission" date="2021-02" db="EMBL/GenBank/DDBJ databases">
        <authorList>
            <person name="Nowell W R."/>
        </authorList>
    </citation>
    <scope>NUCLEOTIDE SEQUENCE</scope>
</reference>
<dbReference type="Proteomes" id="UP000663838">
    <property type="component" value="Unassembled WGS sequence"/>
</dbReference>
<dbReference type="CDD" id="cd20264">
    <property type="entry name" value="Complex1_LYR_LYRM4"/>
    <property type="match status" value="1"/>
</dbReference>
<evidence type="ECO:0000313" key="24">
    <source>
        <dbReference type="Proteomes" id="UP000663862"/>
    </source>
</evidence>
<keyword evidence="25" id="KW-1185">Reference proteome</keyword>
<keyword evidence="4" id="KW-0121">Carboxypeptidase</keyword>
<evidence type="ECO:0000313" key="25">
    <source>
        <dbReference type="Proteomes" id="UP000663873"/>
    </source>
</evidence>
<comment type="subcellular location">
    <subcellularLocation>
        <location evidence="1">Lysosome</location>
    </subcellularLocation>
</comment>
<dbReference type="InterPro" id="IPR008758">
    <property type="entry name" value="Peptidase_S28"/>
</dbReference>
<dbReference type="EMBL" id="CAJOBR010000181">
    <property type="protein sequence ID" value="CAF4477089.1"/>
    <property type="molecule type" value="Genomic_DNA"/>
</dbReference>
<evidence type="ECO:0000256" key="14">
    <source>
        <dbReference type="ARBA" id="ARBA00066456"/>
    </source>
</evidence>
<evidence type="ECO:0000256" key="4">
    <source>
        <dbReference type="ARBA" id="ARBA00022645"/>
    </source>
</evidence>
<evidence type="ECO:0000313" key="20">
    <source>
        <dbReference type="EMBL" id="CAF4153184.1"/>
    </source>
</evidence>
<evidence type="ECO:0000256" key="1">
    <source>
        <dbReference type="ARBA" id="ARBA00004371"/>
    </source>
</evidence>
<evidence type="ECO:0000259" key="18">
    <source>
        <dbReference type="Pfam" id="PF05347"/>
    </source>
</evidence>
<dbReference type="Proteomes" id="UP000663848">
    <property type="component" value="Unassembled WGS sequence"/>
</dbReference>
<dbReference type="EMBL" id="CAJOBO010000177">
    <property type="protein sequence ID" value="CAF4153184.1"/>
    <property type="molecule type" value="Genomic_DNA"/>
</dbReference>
<evidence type="ECO:0000256" key="16">
    <source>
        <dbReference type="ARBA" id="ARBA00076475"/>
    </source>
</evidence>
<dbReference type="PANTHER" id="PTHR11010:SF38">
    <property type="entry name" value="LYSOSOMAL PRO-X CARBOXYPEPTIDASE"/>
    <property type="match status" value="1"/>
</dbReference>
<dbReference type="InterPro" id="IPR042269">
    <property type="entry name" value="Ser_carbopepase_S28_SKS"/>
</dbReference>
<organism evidence="21 24">
    <name type="scientific">Rotaria socialis</name>
    <dbReference type="NCBI Taxonomy" id="392032"/>
    <lineage>
        <taxon>Eukaryota</taxon>
        <taxon>Metazoa</taxon>
        <taxon>Spiralia</taxon>
        <taxon>Gnathifera</taxon>
        <taxon>Rotifera</taxon>
        <taxon>Eurotatoria</taxon>
        <taxon>Bdelloidea</taxon>
        <taxon>Philodinida</taxon>
        <taxon>Philodinidae</taxon>
        <taxon>Rotaria</taxon>
    </lineage>
</organism>
<dbReference type="GO" id="GO:0016226">
    <property type="term" value="P:iron-sulfur cluster assembly"/>
    <property type="evidence" value="ECO:0007669"/>
    <property type="project" value="InterPro"/>
</dbReference>
<dbReference type="FunFam" id="1.20.120.980:FF:000002">
    <property type="entry name" value="lysosomal Pro-X carboxypeptidase"/>
    <property type="match status" value="1"/>
</dbReference>
<evidence type="ECO:0000256" key="10">
    <source>
        <dbReference type="ARBA" id="ARBA00023180"/>
    </source>
</evidence>
<dbReference type="GO" id="GO:0005764">
    <property type="term" value="C:lysosome"/>
    <property type="evidence" value="ECO:0007669"/>
    <property type="project" value="UniProtKB-SubCell"/>
</dbReference>
<evidence type="ECO:0000256" key="17">
    <source>
        <dbReference type="ARBA" id="ARBA00076608"/>
    </source>
</evidence>
<keyword evidence="6" id="KW-0732">Signal</keyword>
<keyword evidence="11" id="KW-0458">Lysosome</keyword>
<dbReference type="GO" id="GO:0006508">
    <property type="term" value="P:proteolysis"/>
    <property type="evidence" value="ECO:0007669"/>
    <property type="project" value="UniProtKB-KW"/>
</dbReference>
<feature type="domain" description="Complex 1 LYR protein" evidence="18">
    <location>
        <begin position="8"/>
        <end position="64"/>
    </location>
</feature>
<dbReference type="EC" id="3.4.16.2" evidence="14"/>
<dbReference type="InterPro" id="IPR045297">
    <property type="entry name" value="Complex1_LYR_LYRM4"/>
</dbReference>
<dbReference type="Pfam" id="PF05577">
    <property type="entry name" value="Peptidase_S28"/>
    <property type="match status" value="1"/>
</dbReference>
<protein>
    <recommendedName>
        <fullName evidence="15">Lysosomal Pro-X carboxypeptidase</fullName>
        <ecNumber evidence="14">3.4.16.2</ecNumber>
    </recommendedName>
    <alternativeName>
        <fullName evidence="17">Proline carboxypeptidase</fullName>
    </alternativeName>
    <alternativeName>
        <fullName evidence="16">Prolylcarboxypeptidase</fullName>
    </alternativeName>
</protein>
<evidence type="ECO:0000256" key="12">
    <source>
        <dbReference type="ARBA" id="ARBA00052013"/>
    </source>
</evidence>
<comment type="subunit">
    <text evidence="3">Homodimer.</text>
</comment>
<evidence type="ECO:0000256" key="13">
    <source>
        <dbReference type="ARBA" id="ARBA00059701"/>
    </source>
</evidence>
<sequence>MNSTKLATLTLYKHLFRECHKFSLYNYREYFVRRVREDFRKNRNLQDPTKIAEVLKYAQENLEVIQRQVSFIVCCLLVCLQLSSAKWAKPRRLDVVSRSQNRLRDDRCRQFKTIKQNVDHFGFSNMDTYQQRYTLNTDVWENGKPILFYAGNEGDIDLFCDNTGFMWDIAPIFNAMVVFAEHRYYGQSLPYGNQSYSNPEYTRYLTSGQALADYAYLLDYIHSSIKGAELSPVIVFGGSYGGMLAAYFRMKYPHVVVGAHAASAPILQMTTPCEAFSRIVTQDFLQESAQCVDIIRSSWGAINRIGSSASGLQRLGNLFKLCNPLKSVDELKNWLLDMYGNIAMVDYPYPTSFLADLPAFPARVFCSNVTSAVLRLRKNDDEDVVRRIIKGTNVFFNYTGQTECFDTGSQGSPSLGDLGWSYQSCTEFVMPMCSDGVNDMFENQPWDFQAFSDACYDQWKVRPRFEWPYIEYGGKNLTDLRFFSNIAFTNGNLDPWSSGGVRTTVAPSLPAIPVIGGAHHLDLRAANKADPPSVLQARQQVVALIEKWIS</sequence>
<gene>
    <name evidence="20" type="ORF">HFQ381_LOCUS4479</name>
    <name evidence="22" type="ORF">QYT958_LOCUS2714</name>
    <name evidence="23" type="ORF">TOA249_LOCUS7110</name>
    <name evidence="21" type="ORF">TSG867_LOCUS1596</name>
    <name evidence="19" type="ORF">UJA718_LOCUS332</name>
</gene>
<dbReference type="Gene3D" id="3.40.50.1820">
    <property type="entry name" value="alpha/beta hydrolase"/>
    <property type="match status" value="1"/>
</dbReference>
<evidence type="ECO:0000256" key="5">
    <source>
        <dbReference type="ARBA" id="ARBA00022670"/>
    </source>
</evidence>
<accession>A0A820D437</accession>
<evidence type="ECO:0000256" key="9">
    <source>
        <dbReference type="ARBA" id="ARBA00023157"/>
    </source>
</evidence>
<keyword evidence="10" id="KW-0325">Glycoprotein</keyword>
<keyword evidence="5" id="KW-0645">Protease</keyword>
<evidence type="ECO:0000256" key="2">
    <source>
        <dbReference type="ARBA" id="ARBA00011079"/>
    </source>
</evidence>
<keyword evidence="8" id="KW-0865">Zymogen</keyword>
<evidence type="ECO:0000313" key="22">
    <source>
        <dbReference type="EMBL" id="CAF4477089.1"/>
    </source>
</evidence>
<dbReference type="GO" id="GO:0043535">
    <property type="term" value="P:regulation of blood vessel endothelial cell migration"/>
    <property type="evidence" value="ECO:0007669"/>
    <property type="project" value="TreeGrafter"/>
</dbReference>
<comment type="catalytic activity">
    <reaction evidence="12">
        <text>Cleavage of a -Pro-|-Xaa bond to release a C-terminal amino acid.</text>
        <dbReference type="EC" id="3.4.16.2"/>
    </reaction>
</comment>
<keyword evidence="9" id="KW-1015">Disulfide bond</keyword>
<dbReference type="PANTHER" id="PTHR11010">
    <property type="entry name" value="PROTEASE S28 PRO-X CARBOXYPEPTIDASE-RELATED"/>
    <property type="match status" value="1"/>
</dbReference>
<dbReference type="EMBL" id="CAJOBP010000015">
    <property type="protein sequence ID" value="CAF4101593.1"/>
    <property type="molecule type" value="Genomic_DNA"/>
</dbReference>
<comment type="caution">
    <text evidence="21">The sequence shown here is derived from an EMBL/GenBank/DDBJ whole genome shotgun (WGS) entry which is preliminary data.</text>
</comment>
<evidence type="ECO:0000256" key="3">
    <source>
        <dbReference type="ARBA" id="ARBA00011738"/>
    </source>
</evidence>
<dbReference type="GO" id="GO:0003085">
    <property type="term" value="P:negative regulation of systemic arterial blood pressure"/>
    <property type="evidence" value="ECO:0007669"/>
    <property type="project" value="TreeGrafter"/>
</dbReference>
<dbReference type="Pfam" id="PF05347">
    <property type="entry name" value="Complex1_LYR"/>
    <property type="match status" value="1"/>
</dbReference>
<evidence type="ECO:0000256" key="6">
    <source>
        <dbReference type="ARBA" id="ARBA00022729"/>
    </source>
</evidence>
<proteinExistence type="inferred from homology"/>
<dbReference type="EMBL" id="CAJOBS010000313">
    <property type="protein sequence ID" value="CAF4549499.1"/>
    <property type="molecule type" value="Genomic_DNA"/>
</dbReference>
<dbReference type="InterPro" id="IPR008011">
    <property type="entry name" value="Complex1_LYR_dom"/>
</dbReference>
<evidence type="ECO:0000313" key="19">
    <source>
        <dbReference type="EMBL" id="CAF4101593.1"/>
    </source>
</evidence>
<keyword evidence="7" id="KW-0378">Hydrolase</keyword>
<dbReference type="GO" id="GO:0004185">
    <property type="term" value="F:serine-type carboxypeptidase activity"/>
    <property type="evidence" value="ECO:0007669"/>
    <property type="project" value="UniProtKB-EC"/>
</dbReference>
<name>A0A820D437_9BILA</name>
<evidence type="ECO:0000256" key="7">
    <source>
        <dbReference type="ARBA" id="ARBA00022801"/>
    </source>
</evidence>
<dbReference type="EMBL" id="CAJOBQ010000036">
    <property type="protein sequence ID" value="CAF4226260.1"/>
    <property type="molecule type" value="Genomic_DNA"/>
</dbReference>
<evidence type="ECO:0000313" key="23">
    <source>
        <dbReference type="EMBL" id="CAF4549499.1"/>
    </source>
</evidence>
<dbReference type="SUPFAM" id="SSF53474">
    <property type="entry name" value="alpha/beta-Hydrolases"/>
    <property type="match status" value="1"/>
</dbReference>
<dbReference type="AlphaFoldDB" id="A0A820D437"/>
<comment type="similarity">
    <text evidence="2">Belongs to the peptidase S28 family.</text>
</comment>
<dbReference type="Gene3D" id="1.20.120.980">
    <property type="entry name" value="Serine carboxypeptidase S28, SKS domain"/>
    <property type="match status" value="1"/>
</dbReference>
<comment type="function">
    <text evidence="13">Cleaves C-terminal amino acids linked to proline in peptides such as angiotensin II, III and des-Arg9-bradykinin. This cleavage occurs at acidic pH, but enzymatic activity is retained with some substrates at neutral pH.</text>
</comment>
<evidence type="ECO:0000313" key="21">
    <source>
        <dbReference type="EMBL" id="CAF4226260.1"/>
    </source>
</evidence>
<dbReference type="InterPro" id="IPR029058">
    <property type="entry name" value="AB_hydrolase_fold"/>
</dbReference>